<dbReference type="EMBL" id="JBHMEW010000068">
    <property type="protein sequence ID" value="MFB9213373.1"/>
    <property type="molecule type" value="Genomic_DNA"/>
</dbReference>
<dbReference type="SUPFAM" id="SSF56300">
    <property type="entry name" value="Metallo-dependent phosphatases"/>
    <property type="match status" value="1"/>
</dbReference>
<feature type="domain" description="Capsule synthesis protein CapA" evidence="2">
    <location>
        <begin position="15"/>
        <end position="254"/>
    </location>
</feature>
<dbReference type="PANTHER" id="PTHR33393:SF11">
    <property type="entry name" value="POLYGLUTAMINE SYNTHESIS ACCESSORY PROTEIN RV0574C-RELATED"/>
    <property type="match status" value="1"/>
</dbReference>
<dbReference type="RefSeq" id="WP_290249101.1">
    <property type="nucleotide sequence ID" value="NZ_JAUFQT010000002.1"/>
</dbReference>
<accession>A0ABV5J957</accession>
<dbReference type="Gene3D" id="3.60.21.10">
    <property type="match status" value="1"/>
</dbReference>
<keyword evidence="4" id="KW-1185">Reference proteome</keyword>
<comment type="caution">
    <text evidence="3">The sequence shown here is derived from an EMBL/GenBank/DDBJ whole genome shotgun (WGS) entry which is preliminary data.</text>
</comment>
<name>A0ABV5J957_9BACT</name>
<protein>
    <submittedName>
        <fullName evidence="3">CapA family protein</fullName>
    </submittedName>
</protein>
<dbReference type="InterPro" id="IPR052169">
    <property type="entry name" value="CW_Biosynth-Accessory"/>
</dbReference>
<evidence type="ECO:0000313" key="3">
    <source>
        <dbReference type="EMBL" id="MFB9213373.1"/>
    </source>
</evidence>
<comment type="similarity">
    <text evidence="1">Belongs to the CapA family.</text>
</comment>
<dbReference type="InterPro" id="IPR029052">
    <property type="entry name" value="Metallo-depent_PP-like"/>
</dbReference>
<dbReference type="CDD" id="cd07381">
    <property type="entry name" value="MPP_CapA"/>
    <property type="match status" value="1"/>
</dbReference>
<evidence type="ECO:0000256" key="1">
    <source>
        <dbReference type="ARBA" id="ARBA00005662"/>
    </source>
</evidence>
<sequence>MVLSKNIQKAQPQLLIGLAGDSMLGRLVNKKISATDYRYPWGNLLPLLKKTDLNIINLETTFTTSNNSVPKTFNFKADPDKVQCLTRAHIQYVTLANNHILDFSNEGLMETLKVLNKAKIKHVGAGKNDIEAQKPLIIRKNGIKIGLLGYTDNEPDWEAQTSQPGINYLKVGDIEKVKKSLIPLREKVDLLIVSLHWGPNMKKRPSPEFVEFAHQLIELGADIIHGHSAHIFQGIELYQNGLIFYDTGDFIDDYAVSAYLRNDRSFFFLCSIEKSGVKKVQLVPVFIRNMQVNKAKGEEYKETVRRMKKLSAEFGTHMGEKGDLIQFFA</sequence>
<organism evidence="3 4">
    <name type="scientific">Echinicola jeungdonensis</name>
    <dbReference type="NCBI Taxonomy" id="709343"/>
    <lineage>
        <taxon>Bacteria</taxon>
        <taxon>Pseudomonadati</taxon>
        <taxon>Bacteroidota</taxon>
        <taxon>Cytophagia</taxon>
        <taxon>Cytophagales</taxon>
        <taxon>Cyclobacteriaceae</taxon>
        <taxon>Echinicola</taxon>
    </lineage>
</organism>
<dbReference type="InterPro" id="IPR019079">
    <property type="entry name" value="Capsule_synth_CapA"/>
</dbReference>
<evidence type="ECO:0000259" key="2">
    <source>
        <dbReference type="SMART" id="SM00854"/>
    </source>
</evidence>
<reference evidence="3 4" key="1">
    <citation type="submission" date="2024-09" db="EMBL/GenBank/DDBJ databases">
        <authorList>
            <person name="Sun Q."/>
            <person name="Mori K."/>
        </authorList>
    </citation>
    <scope>NUCLEOTIDE SEQUENCE [LARGE SCALE GENOMIC DNA]</scope>
    <source>
        <strain evidence="3 4">CECT 7682</strain>
    </source>
</reference>
<dbReference type="PANTHER" id="PTHR33393">
    <property type="entry name" value="POLYGLUTAMINE SYNTHESIS ACCESSORY PROTEIN RV0574C-RELATED"/>
    <property type="match status" value="1"/>
</dbReference>
<evidence type="ECO:0000313" key="4">
    <source>
        <dbReference type="Proteomes" id="UP001589654"/>
    </source>
</evidence>
<dbReference type="SMART" id="SM00854">
    <property type="entry name" value="PGA_cap"/>
    <property type="match status" value="1"/>
</dbReference>
<dbReference type="Pfam" id="PF09587">
    <property type="entry name" value="PGA_cap"/>
    <property type="match status" value="1"/>
</dbReference>
<proteinExistence type="inferred from homology"/>
<dbReference type="Proteomes" id="UP001589654">
    <property type="component" value="Unassembled WGS sequence"/>
</dbReference>
<gene>
    <name evidence="3" type="ORF">ACFFUR_16275</name>
</gene>